<dbReference type="AlphaFoldDB" id="A0A0J6YDA4"/>
<dbReference type="EMBL" id="DS028096">
    <property type="protein sequence ID" value="KMP06691.1"/>
    <property type="molecule type" value="Genomic_DNA"/>
</dbReference>
<name>A0A0J6YDA4_COCIT</name>
<dbReference type="STRING" id="404692.A0A0J6YDA4"/>
<evidence type="ECO:0000313" key="2">
    <source>
        <dbReference type="Proteomes" id="UP000054565"/>
    </source>
</evidence>
<gene>
    <name evidence="1" type="ORF">CIRG_06372</name>
</gene>
<proteinExistence type="predicted"/>
<sequence>MYALLTVAKNEAHPQSTHLAETLLNASNWCTNTKLIMTGLQPSNFWENIVQAQQIPTNPEEKLIYNAKQITSTTIMQTFDYMVKEGVEYEYLTTGEVDADDSNCSIEYGVLNSKTD</sequence>
<dbReference type="Proteomes" id="UP000054565">
    <property type="component" value="Unassembled WGS sequence"/>
</dbReference>
<reference evidence="2" key="1">
    <citation type="journal article" date="2010" name="Genome Res.">
        <title>Population genomic sequencing of Coccidioides fungi reveals recent hybridization and transposon control.</title>
        <authorList>
            <person name="Neafsey D.E."/>
            <person name="Barker B.M."/>
            <person name="Sharpton T.J."/>
            <person name="Stajich J.E."/>
            <person name="Park D.J."/>
            <person name="Whiston E."/>
            <person name="Hung C.-Y."/>
            <person name="McMahan C."/>
            <person name="White J."/>
            <person name="Sykes S."/>
            <person name="Heiman D."/>
            <person name="Young S."/>
            <person name="Zeng Q."/>
            <person name="Abouelleil A."/>
            <person name="Aftuck L."/>
            <person name="Bessette D."/>
            <person name="Brown A."/>
            <person name="FitzGerald M."/>
            <person name="Lui A."/>
            <person name="Macdonald J.P."/>
            <person name="Priest M."/>
            <person name="Orbach M.J."/>
            <person name="Galgiani J.N."/>
            <person name="Kirkland T.N."/>
            <person name="Cole G.T."/>
            <person name="Birren B.W."/>
            <person name="Henn M.R."/>
            <person name="Taylor J.W."/>
            <person name="Rounsley S.D."/>
        </authorList>
    </citation>
    <scope>NUCLEOTIDE SEQUENCE [LARGE SCALE GENOMIC DNA]</scope>
    <source>
        <strain evidence="2">RMSCC 2394</strain>
    </source>
</reference>
<organism evidence="1 2">
    <name type="scientific">Coccidioides immitis RMSCC 2394</name>
    <dbReference type="NCBI Taxonomy" id="404692"/>
    <lineage>
        <taxon>Eukaryota</taxon>
        <taxon>Fungi</taxon>
        <taxon>Dikarya</taxon>
        <taxon>Ascomycota</taxon>
        <taxon>Pezizomycotina</taxon>
        <taxon>Eurotiomycetes</taxon>
        <taxon>Eurotiomycetidae</taxon>
        <taxon>Onygenales</taxon>
        <taxon>Onygenaceae</taxon>
        <taxon>Coccidioides</taxon>
    </lineage>
</organism>
<accession>A0A0J6YDA4</accession>
<evidence type="ECO:0000313" key="1">
    <source>
        <dbReference type="EMBL" id="KMP06691.1"/>
    </source>
</evidence>
<protein>
    <submittedName>
        <fullName evidence="1">Uncharacterized protein</fullName>
    </submittedName>
</protein>